<gene>
    <name evidence="12" type="ORF">IV203_036257</name>
</gene>
<comment type="pathway">
    <text evidence="2 10">Carbohydrate biosynthesis; gluconeogenesis.</text>
</comment>
<dbReference type="InterPro" id="IPR000652">
    <property type="entry name" value="Triosephosphate_isomerase"/>
</dbReference>
<sequence length="290" mass="30879">MKFQILSLIALVGSTSAFAPFVRFERSQSALCAARKPFISGNWKLNPQTKEEAVQLASEIAASINPSSPDADVALFVPYVFIEAAMEAVGGKLQVGAEGVVPEMKGAFTGAVSASMLKSVGVQWTLAGHSERRVIFGETDEYINGQVLKLMEMGMSCMLCIGESESEFEQNLAGAVCAVQLKKGLAGVPKESMDRICIAYEPVWAIGTGKVATPEIAQAVHAECRRILAAMYDQETADSVRILYGGSVTPESVDVLMAQPDIDGALVGGASLDSSKFGRIINYESVLEKV</sequence>
<dbReference type="OrthoDB" id="6715177at2759"/>
<evidence type="ECO:0000256" key="7">
    <source>
        <dbReference type="ARBA" id="ARBA00023235"/>
    </source>
</evidence>
<evidence type="ECO:0000256" key="6">
    <source>
        <dbReference type="ARBA" id="ARBA00023152"/>
    </source>
</evidence>
<dbReference type="PROSITE" id="PS51440">
    <property type="entry name" value="TIM_2"/>
    <property type="match status" value="1"/>
</dbReference>
<accession>A0A9K3LFM6</accession>
<dbReference type="PROSITE" id="PS00171">
    <property type="entry name" value="TIM_1"/>
    <property type="match status" value="1"/>
</dbReference>
<comment type="similarity">
    <text evidence="3 10">Belongs to the triosephosphate isomerase family.</text>
</comment>
<dbReference type="PANTHER" id="PTHR21139:SF42">
    <property type="entry name" value="TRIOSEPHOSPHATE ISOMERASE"/>
    <property type="match status" value="1"/>
</dbReference>
<dbReference type="GO" id="GO:0005829">
    <property type="term" value="C:cytosol"/>
    <property type="evidence" value="ECO:0007669"/>
    <property type="project" value="TreeGrafter"/>
</dbReference>
<dbReference type="InterPro" id="IPR022896">
    <property type="entry name" value="TrioseP_Isoase_bac/euk"/>
</dbReference>
<evidence type="ECO:0000313" key="13">
    <source>
        <dbReference type="Proteomes" id="UP000693970"/>
    </source>
</evidence>
<organism evidence="12 13">
    <name type="scientific">Nitzschia inconspicua</name>
    <dbReference type="NCBI Taxonomy" id="303405"/>
    <lineage>
        <taxon>Eukaryota</taxon>
        <taxon>Sar</taxon>
        <taxon>Stramenopiles</taxon>
        <taxon>Ochrophyta</taxon>
        <taxon>Bacillariophyta</taxon>
        <taxon>Bacillariophyceae</taxon>
        <taxon>Bacillariophycidae</taxon>
        <taxon>Bacillariales</taxon>
        <taxon>Bacillariaceae</taxon>
        <taxon>Nitzschia</taxon>
    </lineage>
</organism>
<dbReference type="GO" id="GO:0006096">
    <property type="term" value="P:glycolytic process"/>
    <property type="evidence" value="ECO:0007669"/>
    <property type="project" value="UniProtKB-KW"/>
</dbReference>
<evidence type="ECO:0000313" key="12">
    <source>
        <dbReference type="EMBL" id="KAG7361157.1"/>
    </source>
</evidence>
<comment type="pathway">
    <text evidence="1 10">Carbohydrate degradation; glycolysis; D-glyceraldehyde 3-phosphate from glycerone phosphate: step 1/1.</text>
</comment>
<evidence type="ECO:0000256" key="9">
    <source>
        <dbReference type="ARBA" id="ARBA00056661"/>
    </source>
</evidence>
<evidence type="ECO:0000256" key="1">
    <source>
        <dbReference type="ARBA" id="ARBA00004680"/>
    </source>
</evidence>
<evidence type="ECO:0000256" key="3">
    <source>
        <dbReference type="ARBA" id="ARBA00007422"/>
    </source>
</evidence>
<dbReference type="FunFam" id="3.20.20.70:FF:000016">
    <property type="entry name" value="Triosephosphate isomerase"/>
    <property type="match status" value="1"/>
</dbReference>
<dbReference type="NCBIfam" id="TIGR00419">
    <property type="entry name" value="tim"/>
    <property type="match status" value="1"/>
</dbReference>
<comment type="function">
    <text evidence="9">Catalyzes the interconversion of glyceraldehyde 3-phosphate and dihydroxyacetone phosphate in the glycolytic and gluconeogenic pathways.</text>
</comment>
<name>A0A9K3LFM6_9STRA</name>
<keyword evidence="4 10" id="KW-0312">Gluconeogenesis</keyword>
<reference evidence="12" key="1">
    <citation type="journal article" date="2021" name="Sci. Rep.">
        <title>Diploid genomic architecture of Nitzschia inconspicua, an elite biomass production diatom.</title>
        <authorList>
            <person name="Oliver A."/>
            <person name="Podell S."/>
            <person name="Pinowska A."/>
            <person name="Traller J.C."/>
            <person name="Smith S.R."/>
            <person name="McClure R."/>
            <person name="Beliaev A."/>
            <person name="Bohutskyi P."/>
            <person name="Hill E.A."/>
            <person name="Rabines A."/>
            <person name="Zheng H."/>
            <person name="Allen L.Z."/>
            <person name="Kuo A."/>
            <person name="Grigoriev I.V."/>
            <person name="Allen A.E."/>
            <person name="Hazlebeck D."/>
            <person name="Allen E.E."/>
        </authorList>
    </citation>
    <scope>NUCLEOTIDE SEQUENCE</scope>
    <source>
        <strain evidence="12">Hildebrandi</strain>
    </source>
</reference>
<proteinExistence type="inferred from homology"/>
<evidence type="ECO:0000256" key="10">
    <source>
        <dbReference type="RuleBase" id="RU363013"/>
    </source>
</evidence>
<dbReference type="HAMAP" id="MF_00147_B">
    <property type="entry name" value="TIM_B"/>
    <property type="match status" value="1"/>
</dbReference>
<keyword evidence="7 10" id="KW-0413">Isomerase</keyword>
<reference evidence="12" key="2">
    <citation type="submission" date="2021-04" db="EMBL/GenBank/DDBJ databases">
        <authorList>
            <person name="Podell S."/>
        </authorList>
    </citation>
    <scope>NUCLEOTIDE SEQUENCE</scope>
    <source>
        <strain evidence="12">Hildebrandi</strain>
    </source>
</reference>
<dbReference type="EC" id="5.3.1.1" evidence="10"/>
<dbReference type="GO" id="GO:0019563">
    <property type="term" value="P:glycerol catabolic process"/>
    <property type="evidence" value="ECO:0007669"/>
    <property type="project" value="TreeGrafter"/>
</dbReference>
<keyword evidence="13" id="KW-1185">Reference proteome</keyword>
<keyword evidence="6 10" id="KW-0324">Glycolysis</keyword>
<evidence type="ECO:0000256" key="2">
    <source>
        <dbReference type="ARBA" id="ARBA00004742"/>
    </source>
</evidence>
<evidence type="ECO:0000256" key="11">
    <source>
        <dbReference type="SAM" id="SignalP"/>
    </source>
</evidence>
<dbReference type="GO" id="GO:0046166">
    <property type="term" value="P:glyceraldehyde-3-phosphate biosynthetic process"/>
    <property type="evidence" value="ECO:0007669"/>
    <property type="project" value="TreeGrafter"/>
</dbReference>
<evidence type="ECO:0000256" key="4">
    <source>
        <dbReference type="ARBA" id="ARBA00022432"/>
    </source>
</evidence>
<comment type="catalytic activity">
    <reaction evidence="8">
        <text>D-glyceraldehyde 3-phosphate = dihydroxyacetone phosphate</text>
        <dbReference type="Rhea" id="RHEA:18585"/>
        <dbReference type="ChEBI" id="CHEBI:57642"/>
        <dbReference type="ChEBI" id="CHEBI:59776"/>
        <dbReference type="EC" id="5.3.1.1"/>
    </reaction>
    <physiologicalReaction direction="left-to-right" evidence="8">
        <dbReference type="Rhea" id="RHEA:18586"/>
    </physiologicalReaction>
</comment>
<evidence type="ECO:0000256" key="8">
    <source>
        <dbReference type="ARBA" id="ARBA00052432"/>
    </source>
</evidence>
<dbReference type="InterPro" id="IPR020861">
    <property type="entry name" value="Triosephosphate_isomerase_AS"/>
</dbReference>
<dbReference type="GO" id="GO:0004807">
    <property type="term" value="F:triose-phosphate isomerase activity"/>
    <property type="evidence" value="ECO:0007669"/>
    <property type="project" value="UniProtKB-EC"/>
</dbReference>
<dbReference type="Pfam" id="PF00121">
    <property type="entry name" value="TIM"/>
    <property type="match status" value="1"/>
</dbReference>
<dbReference type="Proteomes" id="UP000693970">
    <property type="component" value="Unassembled WGS sequence"/>
</dbReference>
<feature type="chain" id="PRO_5039913476" description="Triosephosphate isomerase" evidence="11">
    <location>
        <begin position="18"/>
        <end position="290"/>
    </location>
</feature>
<keyword evidence="11" id="KW-0732">Signal</keyword>
<protein>
    <recommendedName>
        <fullName evidence="10">Triosephosphate isomerase</fullName>
        <ecNumber evidence="10">5.3.1.1</ecNumber>
    </recommendedName>
</protein>
<comment type="caution">
    <text evidence="12">The sequence shown here is derived from an EMBL/GenBank/DDBJ whole genome shotgun (WGS) entry which is preliminary data.</text>
</comment>
<keyword evidence="5" id="KW-0963">Cytoplasm</keyword>
<evidence type="ECO:0000256" key="5">
    <source>
        <dbReference type="ARBA" id="ARBA00022490"/>
    </source>
</evidence>
<dbReference type="CDD" id="cd00311">
    <property type="entry name" value="TIM"/>
    <property type="match status" value="1"/>
</dbReference>
<dbReference type="GO" id="GO:0006094">
    <property type="term" value="P:gluconeogenesis"/>
    <property type="evidence" value="ECO:0007669"/>
    <property type="project" value="UniProtKB-KW"/>
</dbReference>
<dbReference type="PANTHER" id="PTHR21139">
    <property type="entry name" value="TRIOSEPHOSPHATE ISOMERASE"/>
    <property type="match status" value="1"/>
</dbReference>
<feature type="signal peptide" evidence="11">
    <location>
        <begin position="1"/>
        <end position="17"/>
    </location>
</feature>
<dbReference type="EMBL" id="JAGRRH010000013">
    <property type="protein sequence ID" value="KAG7361157.1"/>
    <property type="molecule type" value="Genomic_DNA"/>
</dbReference>
<dbReference type="AlphaFoldDB" id="A0A9K3LFM6"/>